<evidence type="ECO:0000313" key="2">
    <source>
        <dbReference type="Proteomes" id="UP001358586"/>
    </source>
</evidence>
<sequence>MNLYQGSSLHSLLYYFSSVEEFVGLIGCDRVGLDVKGSTFFLSYLGGSIAFQQNLVGWERLRIFQPPLFLPKDSFLATVLFSVFYSAFADGSVGRITGKRCPSSGPL</sequence>
<evidence type="ECO:0000313" key="1">
    <source>
        <dbReference type="EMBL" id="KAK5795218.1"/>
    </source>
</evidence>
<protein>
    <submittedName>
        <fullName evidence="1">Uncharacterized protein</fullName>
    </submittedName>
</protein>
<reference evidence="1 2" key="1">
    <citation type="submission" date="2023-03" db="EMBL/GenBank/DDBJ databases">
        <title>WGS of Gossypium arboreum.</title>
        <authorList>
            <person name="Yu D."/>
        </authorList>
    </citation>
    <scope>NUCLEOTIDE SEQUENCE [LARGE SCALE GENOMIC DNA]</scope>
    <source>
        <tissue evidence="1">Leaf</tissue>
    </source>
</reference>
<organism evidence="1 2">
    <name type="scientific">Gossypium arboreum</name>
    <name type="common">Tree cotton</name>
    <name type="synonym">Gossypium nanking</name>
    <dbReference type="NCBI Taxonomy" id="29729"/>
    <lineage>
        <taxon>Eukaryota</taxon>
        <taxon>Viridiplantae</taxon>
        <taxon>Streptophyta</taxon>
        <taxon>Embryophyta</taxon>
        <taxon>Tracheophyta</taxon>
        <taxon>Spermatophyta</taxon>
        <taxon>Magnoliopsida</taxon>
        <taxon>eudicotyledons</taxon>
        <taxon>Gunneridae</taxon>
        <taxon>Pentapetalae</taxon>
        <taxon>rosids</taxon>
        <taxon>malvids</taxon>
        <taxon>Malvales</taxon>
        <taxon>Malvaceae</taxon>
        <taxon>Malvoideae</taxon>
        <taxon>Gossypium</taxon>
    </lineage>
</organism>
<proteinExistence type="predicted"/>
<dbReference type="EMBL" id="JARKNE010000010">
    <property type="protein sequence ID" value="KAK5795218.1"/>
    <property type="molecule type" value="Genomic_DNA"/>
</dbReference>
<name>A0ABR0NJM3_GOSAR</name>
<dbReference type="Proteomes" id="UP001358586">
    <property type="component" value="Chromosome 10"/>
</dbReference>
<keyword evidence="2" id="KW-1185">Reference proteome</keyword>
<gene>
    <name evidence="1" type="ORF">PVK06_036476</name>
</gene>
<comment type="caution">
    <text evidence="1">The sequence shown here is derived from an EMBL/GenBank/DDBJ whole genome shotgun (WGS) entry which is preliminary data.</text>
</comment>
<accession>A0ABR0NJM3</accession>